<feature type="transmembrane region" description="Helical" evidence="5">
    <location>
        <begin position="434"/>
        <end position="452"/>
    </location>
</feature>
<reference evidence="6 7" key="1">
    <citation type="submission" date="2015-07" db="EMBL/GenBank/DDBJ databases">
        <title>The genome of the fungus Escovopsis weberi, a specialized disease agent of ant agriculture.</title>
        <authorList>
            <person name="de Man T.J."/>
            <person name="Stajich J.E."/>
            <person name="Kubicek C.P."/>
            <person name="Chenthamara K."/>
            <person name="Atanasova L."/>
            <person name="Druzhinina I.S."/>
            <person name="Birnbaum S."/>
            <person name="Barribeau S.M."/>
            <person name="Teiling C."/>
            <person name="Suen G."/>
            <person name="Currie C."/>
            <person name="Gerardo N.M."/>
        </authorList>
    </citation>
    <scope>NUCLEOTIDE SEQUENCE [LARGE SCALE GENOMIC DNA]</scope>
</reference>
<organism evidence="6 7">
    <name type="scientific">Escovopsis weberi</name>
    <dbReference type="NCBI Taxonomy" id="150374"/>
    <lineage>
        <taxon>Eukaryota</taxon>
        <taxon>Fungi</taxon>
        <taxon>Dikarya</taxon>
        <taxon>Ascomycota</taxon>
        <taxon>Pezizomycotina</taxon>
        <taxon>Sordariomycetes</taxon>
        <taxon>Hypocreomycetidae</taxon>
        <taxon>Hypocreales</taxon>
        <taxon>Hypocreaceae</taxon>
        <taxon>Escovopsis</taxon>
    </lineage>
</organism>
<dbReference type="EMBL" id="LGSR01000022">
    <property type="protein sequence ID" value="KOS18384.1"/>
    <property type="molecule type" value="Genomic_DNA"/>
</dbReference>
<dbReference type="OrthoDB" id="3026777at2759"/>
<dbReference type="GO" id="GO:0016020">
    <property type="term" value="C:membrane"/>
    <property type="evidence" value="ECO:0007669"/>
    <property type="project" value="UniProtKB-SubCell"/>
</dbReference>
<feature type="transmembrane region" description="Helical" evidence="5">
    <location>
        <begin position="315"/>
        <end position="332"/>
    </location>
</feature>
<dbReference type="Gene3D" id="1.20.1250.20">
    <property type="entry name" value="MFS general substrate transporter like domains"/>
    <property type="match status" value="1"/>
</dbReference>
<evidence type="ECO:0000256" key="2">
    <source>
        <dbReference type="ARBA" id="ARBA00022692"/>
    </source>
</evidence>
<proteinExistence type="predicted"/>
<accession>A0A0M8N136</accession>
<dbReference type="GO" id="GO:0022857">
    <property type="term" value="F:transmembrane transporter activity"/>
    <property type="evidence" value="ECO:0007669"/>
    <property type="project" value="InterPro"/>
</dbReference>
<dbReference type="AlphaFoldDB" id="A0A0M8N136"/>
<feature type="transmembrane region" description="Helical" evidence="5">
    <location>
        <begin position="57"/>
        <end position="79"/>
    </location>
</feature>
<dbReference type="PANTHER" id="PTHR23507:SF40">
    <property type="entry name" value="TETRACYCLINE-EFFLUX TRANSPORTER"/>
    <property type="match status" value="1"/>
</dbReference>
<evidence type="ECO:0000256" key="5">
    <source>
        <dbReference type="SAM" id="Phobius"/>
    </source>
</evidence>
<feature type="transmembrane region" description="Helical" evidence="5">
    <location>
        <begin position="186"/>
        <end position="208"/>
    </location>
</feature>
<gene>
    <name evidence="6" type="ORF">ESCO_003070</name>
</gene>
<keyword evidence="2 5" id="KW-0812">Transmembrane</keyword>
<comment type="subcellular location">
    <subcellularLocation>
        <location evidence="1">Membrane</location>
        <topology evidence="1">Multi-pass membrane protein</topology>
    </subcellularLocation>
</comment>
<feature type="transmembrane region" description="Helical" evidence="5">
    <location>
        <begin position="270"/>
        <end position="295"/>
    </location>
</feature>
<feature type="transmembrane region" description="Helical" evidence="5">
    <location>
        <begin position="158"/>
        <end position="180"/>
    </location>
</feature>
<dbReference type="SUPFAM" id="SSF103473">
    <property type="entry name" value="MFS general substrate transporter"/>
    <property type="match status" value="1"/>
</dbReference>
<comment type="caution">
    <text evidence="6">The sequence shown here is derived from an EMBL/GenBank/DDBJ whole genome shotgun (WGS) entry which is preliminary data.</text>
</comment>
<dbReference type="Pfam" id="PF07690">
    <property type="entry name" value="MFS_1"/>
    <property type="match status" value="1"/>
</dbReference>
<keyword evidence="3 5" id="KW-1133">Transmembrane helix</keyword>
<evidence type="ECO:0000313" key="7">
    <source>
        <dbReference type="Proteomes" id="UP000053831"/>
    </source>
</evidence>
<dbReference type="InterPro" id="IPR036259">
    <property type="entry name" value="MFS_trans_sf"/>
</dbReference>
<evidence type="ECO:0000256" key="4">
    <source>
        <dbReference type="ARBA" id="ARBA00023136"/>
    </source>
</evidence>
<protein>
    <submittedName>
        <fullName evidence="6">Putative membrane protein</fullName>
    </submittedName>
</protein>
<feature type="transmembrane region" description="Helical" evidence="5">
    <location>
        <begin position="458"/>
        <end position="477"/>
    </location>
</feature>
<evidence type="ECO:0000313" key="6">
    <source>
        <dbReference type="EMBL" id="KOS18384.1"/>
    </source>
</evidence>
<keyword evidence="4 5" id="KW-0472">Membrane</keyword>
<name>A0A0M8N136_ESCWE</name>
<keyword evidence="7" id="KW-1185">Reference proteome</keyword>
<dbReference type="PANTHER" id="PTHR23507">
    <property type="entry name" value="ZGC:174356"/>
    <property type="match status" value="1"/>
</dbReference>
<feature type="transmembrane region" description="Helical" evidence="5">
    <location>
        <begin position="91"/>
        <end position="112"/>
    </location>
</feature>
<feature type="transmembrane region" description="Helical" evidence="5">
    <location>
        <begin position="392"/>
        <end position="413"/>
    </location>
</feature>
<sequence>MDLAITAHKDDSVIGLVCRHYFTEQQRLHPETPFTPFDSLLGSDDPQCREPAVQKKVATFILVLNLVTGILSAVVTPKLGHMSDRFGRTPLMAVASCGGLVAGLVFILAATFPDVIDHRWLILEAVFDGMGGSLAAGSILSQSYASDCSSPSTRAVSFGAITAMLFSGLALGPLLAGYFVEWTGSLVAIFYVGFCCHLLFIVMTALIIPESLSREKQKAARELHRKEVEARGRQPTSWLALARDSNPLTSVKKAVWVTGPGANTRLRINLLVLAFSDAIIVGVALAAGAVVLLYAEATFGWGNLETSRFVSGLSLVRVMSLTVVLPAVNYLGRTLPAARRRRRRSASGDQRVAAEERNAGADRLDLWTIRAALASDMLGCAGYITARSEAAFVSSAMLTALGGLAAATVQSVVTKHIPAERVGQVLGAMGTMEALGRVVGPLIFNGLYAVTVGSYPQAIFVLLMGLFALVFVGSFAIKTGVHLVEEGRDEAADEPVAGRAEAAAALALSEEQMLAQ</sequence>
<evidence type="ECO:0000256" key="1">
    <source>
        <dbReference type="ARBA" id="ARBA00004141"/>
    </source>
</evidence>
<dbReference type="Proteomes" id="UP000053831">
    <property type="component" value="Unassembled WGS sequence"/>
</dbReference>
<dbReference type="InterPro" id="IPR011701">
    <property type="entry name" value="MFS"/>
</dbReference>
<evidence type="ECO:0000256" key="3">
    <source>
        <dbReference type="ARBA" id="ARBA00022989"/>
    </source>
</evidence>